<sequence>RYLVRIVDAPKRSKYYDCTYKITTYPPILQ</sequence>
<dbReference type="EMBL" id="BARU01016321">
    <property type="protein sequence ID" value="GAH60278.1"/>
    <property type="molecule type" value="Genomic_DNA"/>
</dbReference>
<protein>
    <submittedName>
        <fullName evidence="1">Uncharacterized protein</fullName>
    </submittedName>
</protein>
<name>X1IRV2_9ZZZZ</name>
<feature type="non-terminal residue" evidence="1">
    <location>
        <position position="30"/>
    </location>
</feature>
<reference evidence="1" key="1">
    <citation type="journal article" date="2014" name="Front. Microbiol.">
        <title>High frequency of phylogenetically diverse reductive dehalogenase-homologous genes in deep subseafloor sedimentary metagenomes.</title>
        <authorList>
            <person name="Kawai M."/>
            <person name="Futagami T."/>
            <person name="Toyoda A."/>
            <person name="Takaki Y."/>
            <person name="Nishi S."/>
            <person name="Hori S."/>
            <person name="Arai W."/>
            <person name="Tsubouchi T."/>
            <person name="Morono Y."/>
            <person name="Uchiyama I."/>
            <person name="Ito T."/>
            <person name="Fujiyama A."/>
            <person name="Inagaki F."/>
            <person name="Takami H."/>
        </authorList>
    </citation>
    <scope>NUCLEOTIDE SEQUENCE</scope>
    <source>
        <strain evidence="1">Expedition CK06-06</strain>
    </source>
</reference>
<proteinExistence type="predicted"/>
<feature type="non-terminal residue" evidence="1">
    <location>
        <position position="1"/>
    </location>
</feature>
<accession>X1IRV2</accession>
<evidence type="ECO:0000313" key="1">
    <source>
        <dbReference type="EMBL" id="GAH60278.1"/>
    </source>
</evidence>
<gene>
    <name evidence="1" type="ORF">S03H2_27311</name>
</gene>
<dbReference type="AlphaFoldDB" id="X1IRV2"/>
<comment type="caution">
    <text evidence="1">The sequence shown here is derived from an EMBL/GenBank/DDBJ whole genome shotgun (WGS) entry which is preliminary data.</text>
</comment>
<organism evidence="1">
    <name type="scientific">marine sediment metagenome</name>
    <dbReference type="NCBI Taxonomy" id="412755"/>
    <lineage>
        <taxon>unclassified sequences</taxon>
        <taxon>metagenomes</taxon>
        <taxon>ecological metagenomes</taxon>
    </lineage>
</organism>